<evidence type="ECO:0000313" key="2">
    <source>
        <dbReference type="Proteomes" id="UP001293593"/>
    </source>
</evidence>
<comment type="caution">
    <text evidence="1">The sequence shown here is derived from an EMBL/GenBank/DDBJ whole genome shotgun (WGS) entry which is preliminary data.</text>
</comment>
<organism evidence="1 2">
    <name type="scientific">Acacia crassicarpa</name>
    <name type="common">northern wattle</name>
    <dbReference type="NCBI Taxonomy" id="499986"/>
    <lineage>
        <taxon>Eukaryota</taxon>
        <taxon>Viridiplantae</taxon>
        <taxon>Streptophyta</taxon>
        <taxon>Embryophyta</taxon>
        <taxon>Tracheophyta</taxon>
        <taxon>Spermatophyta</taxon>
        <taxon>Magnoliopsida</taxon>
        <taxon>eudicotyledons</taxon>
        <taxon>Gunneridae</taxon>
        <taxon>Pentapetalae</taxon>
        <taxon>rosids</taxon>
        <taxon>fabids</taxon>
        <taxon>Fabales</taxon>
        <taxon>Fabaceae</taxon>
        <taxon>Caesalpinioideae</taxon>
        <taxon>mimosoid clade</taxon>
        <taxon>Acacieae</taxon>
        <taxon>Acacia</taxon>
    </lineage>
</organism>
<protein>
    <submittedName>
        <fullName evidence="1">Uncharacterized protein</fullName>
    </submittedName>
</protein>
<sequence length="102" mass="11687">MAFSLYASFSVCFLNLLSWIHREIILGLNINSLLLLAFCSLQGKENRASSWRLNSQSREIFKRKLAEALAVNRIRIMAFMNKHLLLLTANPQSASEIFLRTT</sequence>
<name>A0AAE1TH90_9FABA</name>
<dbReference type="AlphaFoldDB" id="A0AAE1TH90"/>
<dbReference type="Proteomes" id="UP001293593">
    <property type="component" value="Unassembled WGS sequence"/>
</dbReference>
<proteinExistence type="predicted"/>
<reference evidence="1" key="1">
    <citation type="submission" date="2023-10" db="EMBL/GenBank/DDBJ databases">
        <title>Chromosome-level genome of the transformable northern wattle, Acacia crassicarpa.</title>
        <authorList>
            <person name="Massaro I."/>
            <person name="Sinha N.R."/>
            <person name="Poethig S."/>
            <person name="Leichty A.R."/>
        </authorList>
    </citation>
    <scope>NUCLEOTIDE SEQUENCE</scope>
    <source>
        <strain evidence="1">Acra3RX</strain>
        <tissue evidence="1">Leaf</tissue>
    </source>
</reference>
<dbReference type="EMBL" id="JAWXYG010000001">
    <property type="protein sequence ID" value="KAK4283609.1"/>
    <property type="molecule type" value="Genomic_DNA"/>
</dbReference>
<evidence type="ECO:0000313" key="1">
    <source>
        <dbReference type="EMBL" id="KAK4283609.1"/>
    </source>
</evidence>
<keyword evidence="2" id="KW-1185">Reference proteome</keyword>
<accession>A0AAE1TH90</accession>
<gene>
    <name evidence="1" type="ORF">QN277_000542</name>
</gene>